<dbReference type="Proteomes" id="UP000727654">
    <property type="component" value="Unassembled WGS sequence"/>
</dbReference>
<dbReference type="Pfam" id="PF01075">
    <property type="entry name" value="Glyco_transf_9"/>
    <property type="match status" value="1"/>
</dbReference>
<dbReference type="RefSeq" id="WP_224077994.1">
    <property type="nucleotide sequence ID" value="NZ_CAJZAI010000001.1"/>
</dbReference>
<reference evidence="3 4" key="1">
    <citation type="submission" date="2021-08" db="EMBL/GenBank/DDBJ databases">
        <authorList>
            <person name="Peeters C."/>
        </authorList>
    </citation>
    <scope>NUCLEOTIDE SEQUENCE [LARGE SCALE GENOMIC DNA]</scope>
    <source>
        <strain evidence="3 4">LMG 23992</strain>
    </source>
</reference>
<dbReference type="EMBL" id="CAJZAI010000001">
    <property type="protein sequence ID" value="CAG9165122.1"/>
    <property type="molecule type" value="Genomic_DNA"/>
</dbReference>
<evidence type="ECO:0000313" key="3">
    <source>
        <dbReference type="EMBL" id="CAG9165122.1"/>
    </source>
</evidence>
<dbReference type="InterPro" id="IPR002201">
    <property type="entry name" value="Glyco_trans_9"/>
</dbReference>
<dbReference type="InterPro" id="IPR051199">
    <property type="entry name" value="LPS_LOS_Heptosyltrfase"/>
</dbReference>
<keyword evidence="1" id="KW-0328">Glycosyltransferase</keyword>
<dbReference type="PANTHER" id="PTHR30160">
    <property type="entry name" value="TETRAACYLDISACCHARIDE 4'-KINASE-RELATED"/>
    <property type="match status" value="1"/>
</dbReference>
<sequence>MAIRSTHILVSRTDNIGDIVLTLPMVARLRQLNPKAKISFLCRAYAAPLVRFCTDIDEVIELESIADAPADFLKKSGIDTVILAQPDRKLALAAFRAGIRHRIGNARQKLYLLFYCNRRVRFSKRTTEDHEAQINFRFLSPYGSRGIPSREEIPDLYHFDIPADERITKMQAPYAFNLVLHTKSNGHGREWPIEYYAALAKLLSVREDVHLWLTGSAKEGEWLKANGSALLSMPNVTSLCGTQTLGELTTFVRQADGLIASGTGPLHLSAAIGQRTLGLFPPTRPMHPGRWAALGRRAQNLVEDRSCSDCAKLETVTCDCMYRLSPEAVHGIVQDWIRDKATT</sequence>
<evidence type="ECO:0000256" key="1">
    <source>
        <dbReference type="ARBA" id="ARBA00022676"/>
    </source>
</evidence>
<evidence type="ECO:0000313" key="4">
    <source>
        <dbReference type="Proteomes" id="UP000727654"/>
    </source>
</evidence>
<dbReference type="PANTHER" id="PTHR30160:SF15">
    <property type="entry name" value="GLYCOSYLTRANSFERASE HI_0523-RELATED"/>
    <property type="match status" value="1"/>
</dbReference>
<comment type="caution">
    <text evidence="3">The sequence shown here is derived from an EMBL/GenBank/DDBJ whole genome shotgun (WGS) entry which is preliminary data.</text>
</comment>
<evidence type="ECO:0008006" key="5">
    <source>
        <dbReference type="Google" id="ProtNLM"/>
    </source>
</evidence>
<gene>
    <name evidence="3" type="ORF">LMG23992_00270</name>
</gene>
<dbReference type="CDD" id="cd03789">
    <property type="entry name" value="GT9_LPS_heptosyltransferase"/>
    <property type="match status" value="1"/>
</dbReference>
<accession>A0ABM8WCU3</accession>
<dbReference type="SUPFAM" id="SSF53756">
    <property type="entry name" value="UDP-Glycosyltransferase/glycogen phosphorylase"/>
    <property type="match status" value="1"/>
</dbReference>
<keyword evidence="2" id="KW-0808">Transferase</keyword>
<organism evidence="3 4">
    <name type="scientific">Cupriavidus laharis</name>
    <dbReference type="NCBI Taxonomy" id="151654"/>
    <lineage>
        <taxon>Bacteria</taxon>
        <taxon>Pseudomonadati</taxon>
        <taxon>Pseudomonadota</taxon>
        <taxon>Betaproteobacteria</taxon>
        <taxon>Burkholderiales</taxon>
        <taxon>Burkholderiaceae</taxon>
        <taxon>Cupriavidus</taxon>
    </lineage>
</organism>
<keyword evidence="4" id="KW-1185">Reference proteome</keyword>
<evidence type="ECO:0000256" key="2">
    <source>
        <dbReference type="ARBA" id="ARBA00022679"/>
    </source>
</evidence>
<proteinExistence type="predicted"/>
<protein>
    <recommendedName>
        <fullName evidence="5">Glycosyltransferase family 9 protein</fullName>
    </recommendedName>
</protein>
<dbReference type="Gene3D" id="3.40.50.2000">
    <property type="entry name" value="Glycogen Phosphorylase B"/>
    <property type="match status" value="2"/>
</dbReference>
<name>A0ABM8WCU3_9BURK</name>